<evidence type="ECO:0000256" key="1">
    <source>
        <dbReference type="SAM" id="MobiDB-lite"/>
    </source>
</evidence>
<dbReference type="InterPro" id="IPR036869">
    <property type="entry name" value="J_dom_sf"/>
</dbReference>
<gene>
    <name evidence="3" type="ORF">ACHAW5_004606</name>
</gene>
<evidence type="ECO:0000313" key="3">
    <source>
        <dbReference type="EMBL" id="KAL3803755.1"/>
    </source>
</evidence>
<organism evidence="3 4">
    <name type="scientific">Stephanodiscus triporus</name>
    <dbReference type="NCBI Taxonomy" id="2934178"/>
    <lineage>
        <taxon>Eukaryota</taxon>
        <taxon>Sar</taxon>
        <taxon>Stramenopiles</taxon>
        <taxon>Ochrophyta</taxon>
        <taxon>Bacillariophyta</taxon>
        <taxon>Coscinodiscophyceae</taxon>
        <taxon>Thalassiosirophycidae</taxon>
        <taxon>Stephanodiscales</taxon>
        <taxon>Stephanodiscaceae</taxon>
        <taxon>Stephanodiscus</taxon>
    </lineage>
</organism>
<sequence>MNYYDILGVPRSATHDEIKAAYRKLCMQTHPDVAGTQRTSDSVEKFKRVSEAYSILGNQKERRRYDFEISELGIRDLLNRRAATAAARGAGAGGGMRSGSFAATLPRNLLIGSIFGFAGATALKTMWSPKEEDDAWTSKTGQKRLVEAWKNPNTGKWETPKPWDPMYQKLQPPLKLVPRDEVDDSKRSR</sequence>
<dbReference type="SMART" id="SM00271">
    <property type="entry name" value="DnaJ"/>
    <property type="match status" value="1"/>
</dbReference>
<proteinExistence type="predicted"/>
<keyword evidence="4" id="KW-1185">Reference proteome</keyword>
<dbReference type="InterPro" id="IPR001623">
    <property type="entry name" value="DnaJ_domain"/>
</dbReference>
<dbReference type="EMBL" id="JALLAZ020000106">
    <property type="protein sequence ID" value="KAL3803755.1"/>
    <property type="molecule type" value="Genomic_DNA"/>
</dbReference>
<evidence type="ECO:0000259" key="2">
    <source>
        <dbReference type="PROSITE" id="PS50076"/>
    </source>
</evidence>
<evidence type="ECO:0000313" key="4">
    <source>
        <dbReference type="Proteomes" id="UP001530315"/>
    </source>
</evidence>
<dbReference type="AlphaFoldDB" id="A0ABD3QTQ7"/>
<protein>
    <recommendedName>
        <fullName evidence="2">J domain-containing protein</fullName>
    </recommendedName>
</protein>
<feature type="compositionally biased region" description="Basic and acidic residues" evidence="1">
    <location>
        <begin position="177"/>
        <end position="189"/>
    </location>
</feature>
<dbReference type="PROSITE" id="PS00636">
    <property type="entry name" value="DNAJ_1"/>
    <property type="match status" value="1"/>
</dbReference>
<feature type="domain" description="J" evidence="2">
    <location>
        <begin position="2"/>
        <end position="69"/>
    </location>
</feature>
<dbReference type="Gene3D" id="1.10.287.110">
    <property type="entry name" value="DnaJ domain"/>
    <property type="match status" value="1"/>
</dbReference>
<dbReference type="SUPFAM" id="SSF46565">
    <property type="entry name" value="Chaperone J-domain"/>
    <property type="match status" value="1"/>
</dbReference>
<name>A0ABD3QTQ7_9STRA</name>
<reference evidence="3 4" key="1">
    <citation type="submission" date="2024-10" db="EMBL/GenBank/DDBJ databases">
        <title>Updated reference genomes for cyclostephanoid diatoms.</title>
        <authorList>
            <person name="Roberts W.R."/>
            <person name="Alverson A.J."/>
        </authorList>
    </citation>
    <scope>NUCLEOTIDE SEQUENCE [LARGE SCALE GENOMIC DNA]</scope>
    <source>
        <strain evidence="3 4">AJA276-08</strain>
    </source>
</reference>
<dbReference type="PANTHER" id="PTHR43096:SF58">
    <property type="entry name" value="CHAPERONE DNAJ-DOMAIN SUPERFAMILY PROTEIN"/>
    <property type="match status" value="1"/>
</dbReference>
<dbReference type="InterPro" id="IPR018253">
    <property type="entry name" value="DnaJ_domain_CS"/>
</dbReference>
<accession>A0ABD3QTQ7</accession>
<dbReference type="Proteomes" id="UP001530315">
    <property type="component" value="Unassembled WGS sequence"/>
</dbReference>
<comment type="caution">
    <text evidence="3">The sequence shown here is derived from an EMBL/GenBank/DDBJ whole genome shotgun (WGS) entry which is preliminary data.</text>
</comment>
<dbReference type="PROSITE" id="PS50076">
    <property type="entry name" value="DNAJ_2"/>
    <property type="match status" value="1"/>
</dbReference>
<dbReference type="PRINTS" id="PR00625">
    <property type="entry name" value="JDOMAIN"/>
</dbReference>
<dbReference type="PANTHER" id="PTHR43096">
    <property type="entry name" value="DNAJ HOMOLOG 1, MITOCHONDRIAL-RELATED"/>
    <property type="match status" value="1"/>
</dbReference>
<dbReference type="CDD" id="cd06257">
    <property type="entry name" value="DnaJ"/>
    <property type="match status" value="1"/>
</dbReference>
<dbReference type="Pfam" id="PF00226">
    <property type="entry name" value="DnaJ"/>
    <property type="match status" value="1"/>
</dbReference>
<feature type="region of interest" description="Disordered" evidence="1">
    <location>
        <begin position="147"/>
        <end position="189"/>
    </location>
</feature>